<dbReference type="Proteomes" id="UP000626109">
    <property type="component" value="Unassembled WGS sequence"/>
</dbReference>
<feature type="region of interest" description="Disordered" evidence="1">
    <location>
        <begin position="147"/>
        <end position="192"/>
    </location>
</feature>
<accession>A0A813L1N2</accession>
<organism evidence="2 3">
    <name type="scientific">Polarella glacialis</name>
    <name type="common">Dinoflagellate</name>
    <dbReference type="NCBI Taxonomy" id="89957"/>
    <lineage>
        <taxon>Eukaryota</taxon>
        <taxon>Sar</taxon>
        <taxon>Alveolata</taxon>
        <taxon>Dinophyceae</taxon>
        <taxon>Suessiales</taxon>
        <taxon>Suessiaceae</taxon>
        <taxon>Polarella</taxon>
    </lineage>
</organism>
<evidence type="ECO:0000313" key="3">
    <source>
        <dbReference type="Proteomes" id="UP000626109"/>
    </source>
</evidence>
<dbReference type="AlphaFoldDB" id="A0A813L1N2"/>
<reference evidence="2" key="1">
    <citation type="submission" date="2021-02" db="EMBL/GenBank/DDBJ databases">
        <authorList>
            <person name="Dougan E. K."/>
            <person name="Rhodes N."/>
            <person name="Thang M."/>
            <person name="Chan C."/>
        </authorList>
    </citation>
    <scope>NUCLEOTIDE SEQUENCE</scope>
</reference>
<comment type="caution">
    <text evidence="2">The sequence shown here is derived from an EMBL/GenBank/DDBJ whole genome shotgun (WGS) entry which is preliminary data.</text>
</comment>
<evidence type="ECO:0000313" key="2">
    <source>
        <dbReference type="EMBL" id="CAE8715712.1"/>
    </source>
</evidence>
<dbReference type="InterPro" id="IPR013083">
    <property type="entry name" value="Znf_RING/FYVE/PHD"/>
</dbReference>
<dbReference type="Gene3D" id="3.30.40.10">
    <property type="entry name" value="Zinc/RING finger domain, C3HC4 (zinc finger)"/>
    <property type="match status" value="1"/>
</dbReference>
<sequence length="276" mass="29690">MAAAQASNGSLKVYAGELARYLRQEETTGRKVKGLVCPVCCGSLFRPRSNVAPFASAHVLMHHMSAAWDGSHRNLNLDVEKMSVPEQTCPACPNRIFGSFQGLLSHTQDKAKSGKESKKSSHIRLLLQLERTGQACRVVPPETTSRRCIVPASSGPAAPAHSSASLSSASSSSSSSAPSRPHDAKFEPTPKHWEPSDAGDCAVCMAMPASHLVVPCGHQCLCGMCAPYAVGECSKPSGCLPVAWWTPSLQQKHWLVQPQLRPLQRPPLPKILISRR</sequence>
<feature type="compositionally biased region" description="Low complexity" evidence="1">
    <location>
        <begin position="151"/>
        <end position="179"/>
    </location>
</feature>
<evidence type="ECO:0000256" key="1">
    <source>
        <dbReference type="SAM" id="MobiDB-lite"/>
    </source>
</evidence>
<dbReference type="EMBL" id="CAJNNW010032847">
    <property type="protein sequence ID" value="CAE8715712.1"/>
    <property type="molecule type" value="Genomic_DNA"/>
</dbReference>
<name>A0A813L1N2_POLGL</name>
<feature type="compositionally biased region" description="Basic and acidic residues" evidence="1">
    <location>
        <begin position="180"/>
        <end position="192"/>
    </location>
</feature>
<gene>
    <name evidence="2" type="ORF">PGLA2088_LOCUS38716</name>
</gene>
<protein>
    <recommendedName>
        <fullName evidence="4">RING-type domain-containing protein</fullName>
    </recommendedName>
</protein>
<proteinExistence type="predicted"/>
<evidence type="ECO:0008006" key="4">
    <source>
        <dbReference type="Google" id="ProtNLM"/>
    </source>
</evidence>